<gene>
    <name evidence="1" type="ORF">AS180_20840</name>
</gene>
<evidence type="ECO:0000313" key="2">
    <source>
        <dbReference type="Proteomes" id="UP000053681"/>
    </source>
</evidence>
<sequence length="78" mass="8916">MLMLETAKQIVKHVYPFVCVNRHDIFKGDVTSLQLSKYLDLHPAHVPYVTATIIYLLEADGYVSKPLIEYGGIRKCLH</sequence>
<name>A0A0V8JGA0_9BACI</name>
<comment type="caution">
    <text evidence="1">The sequence shown here is derived from an EMBL/GenBank/DDBJ whole genome shotgun (WGS) entry which is preliminary data.</text>
</comment>
<protein>
    <submittedName>
        <fullName evidence="1">Uncharacterized protein</fullName>
    </submittedName>
</protein>
<reference evidence="1 2" key="1">
    <citation type="submission" date="2015-11" db="EMBL/GenBank/DDBJ databases">
        <title>Bacillus caseinolyticus sp nov.</title>
        <authorList>
            <person name="Dastager S.G."/>
            <person name="Mawlankar R."/>
        </authorList>
    </citation>
    <scope>NUCLEOTIDE SEQUENCE [LARGE SCALE GENOMIC DNA]</scope>
    <source>
        <strain evidence="1 2">SGD-V-76</strain>
    </source>
</reference>
<dbReference type="AlphaFoldDB" id="A0A0V8JGA0"/>
<dbReference type="EMBL" id="LNQP01000126">
    <property type="protein sequence ID" value="KSU86053.1"/>
    <property type="molecule type" value="Genomic_DNA"/>
</dbReference>
<proteinExistence type="predicted"/>
<evidence type="ECO:0000313" key="1">
    <source>
        <dbReference type="EMBL" id="KSU86053.1"/>
    </source>
</evidence>
<dbReference type="Proteomes" id="UP000053681">
    <property type="component" value="Unassembled WGS sequence"/>
</dbReference>
<organism evidence="1 2">
    <name type="scientific">Priestia veravalensis</name>
    <dbReference type="NCBI Taxonomy" id="1414648"/>
    <lineage>
        <taxon>Bacteria</taxon>
        <taxon>Bacillati</taxon>
        <taxon>Bacillota</taxon>
        <taxon>Bacilli</taxon>
        <taxon>Bacillales</taxon>
        <taxon>Bacillaceae</taxon>
        <taxon>Priestia</taxon>
    </lineage>
</organism>
<keyword evidence="2" id="KW-1185">Reference proteome</keyword>
<accession>A0A0V8JGA0</accession>